<gene>
    <name evidence="1" type="ORF">MarbSA_07700</name>
</gene>
<dbReference type="EMBL" id="AP019779">
    <property type="protein sequence ID" value="BBL61730.1"/>
    <property type="molecule type" value="Genomic_DNA"/>
</dbReference>
<evidence type="ECO:0000313" key="1">
    <source>
        <dbReference type="EMBL" id="BBL61730.1"/>
    </source>
</evidence>
<accession>A0ACA8R275</accession>
<organism evidence="1 2">
    <name type="scientific">Methanobrevibacter arboriphilus</name>
    <dbReference type="NCBI Taxonomy" id="39441"/>
    <lineage>
        <taxon>Archaea</taxon>
        <taxon>Methanobacteriati</taxon>
        <taxon>Methanobacteriota</taxon>
        <taxon>Methanomada group</taxon>
        <taxon>Methanobacteria</taxon>
        <taxon>Methanobacteriales</taxon>
        <taxon>Methanobacteriaceae</taxon>
        <taxon>Methanobrevibacter</taxon>
    </lineage>
</organism>
<proteinExistence type="predicted"/>
<sequence length="135" mass="15486">MCKTGSNLYSSKLFFKLNIYGKKLEEIKKNKGFSLIVKKASTIQISISSIRDNLDPDDKDFGDYFCFEQNYEGNAQALSFPLLFDNDGANDTENVAFYLVPFKTINNINNIKDIENLIEKEKVIFIEPLIITKPR</sequence>
<reference evidence="1" key="1">
    <citation type="submission" date="2019-06" db="EMBL/GenBank/DDBJ databases">
        <title>Complete genome sequence of Methanobrevibacter arboriphilus strain SA.</title>
        <authorList>
            <person name="Asakawa S."/>
        </authorList>
    </citation>
    <scope>NUCLEOTIDE SEQUENCE</scope>
    <source>
        <strain evidence="1">SA</strain>
    </source>
</reference>
<protein>
    <submittedName>
        <fullName evidence="1">Uncharacterized protein</fullName>
    </submittedName>
</protein>
<keyword evidence="2" id="KW-1185">Reference proteome</keyword>
<dbReference type="Proteomes" id="UP000825015">
    <property type="component" value="Chromosome"/>
</dbReference>
<evidence type="ECO:0000313" key="2">
    <source>
        <dbReference type="Proteomes" id="UP000825015"/>
    </source>
</evidence>
<name>A0ACA8R275_METAZ</name>